<gene>
    <name evidence="2" type="ORF">SEMRO_632_G178710.1</name>
</gene>
<proteinExistence type="predicted"/>
<comment type="caution">
    <text evidence="2">The sequence shown here is derived from an EMBL/GenBank/DDBJ whole genome shotgun (WGS) entry which is preliminary data.</text>
</comment>
<name>A0A9N8HKS2_9STRA</name>
<feature type="compositionally biased region" description="Basic and acidic residues" evidence="1">
    <location>
        <begin position="141"/>
        <end position="171"/>
    </location>
</feature>
<dbReference type="Proteomes" id="UP001153069">
    <property type="component" value="Unassembled WGS sequence"/>
</dbReference>
<feature type="compositionally biased region" description="Low complexity" evidence="1">
    <location>
        <begin position="299"/>
        <end position="313"/>
    </location>
</feature>
<evidence type="ECO:0000256" key="1">
    <source>
        <dbReference type="SAM" id="MobiDB-lite"/>
    </source>
</evidence>
<dbReference type="EMBL" id="CAICTM010000631">
    <property type="protein sequence ID" value="CAB9514108.1"/>
    <property type="molecule type" value="Genomic_DNA"/>
</dbReference>
<feature type="region of interest" description="Disordered" evidence="1">
    <location>
        <begin position="256"/>
        <end position="327"/>
    </location>
</feature>
<feature type="region of interest" description="Disordered" evidence="1">
    <location>
        <begin position="123"/>
        <end position="177"/>
    </location>
</feature>
<sequence length="327" mass="34249">MSNKPPPNNNEPSPKKKITKASLMNNETESPPLKLFDDAPGDCGTEGDGNGDLPPETLGSGQQPLAPGSALGSTGDSMQTNTTTCTCTRAGGRVITTVLTSSKSPPVATLNSGQQQVIEKKVLSTELSSGTPKHAGGTTKIDSRDVDDRKPAAKESHQVQTDDKNKHDNSKSNDTINMDSASTVLENLEARLNNPQQSGQLKFLPKEKQSHIKGDLGEKIAADSKIPATPSFKGTSHDSSTFAALSSVEDRLNNPGLSFFPSKSSGQHSSGIIPPTEQGQMPITIPVIGANAGTTSGRPSPTLTQQHQQLPQPGAYSNVPGDRPSVV</sequence>
<evidence type="ECO:0000313" key="2">
    <source>
        <dbReference type="EMBL" id="CAB9514108.1"/>
    </source>
</evidence>
<dbReference type="AlphaFoldDB" id="A0A9N8HKS2"/>
<feature type="region of interest" description="Disordered" evidence="1">
    <location>
        <begin position="1"/>
        <end position="79"/>
    </location>
</feature>
<reference evidence="2" key="1">
    <citation type="submission" date="2020-06" db="EMBL/GenBank/DDBJ databases">
        <authorList>
            <consortium name="Plant Systems Biology data submission"/>
        </authorList>
    </citation>
    <scope>NUCLEOTIDE SEQUENCE</scope>
    <source>
        <strain evidence="2">D6</strain>
    </source>
</reference>
<evidence type="ECO:0000313" key="3">
    <source>
        <dbReference type="Proteomes" id="UP001153069"/>
    </source>
</evidence>
<organism evidence="2 3">
    <name type="scientific">Seminavis robusta</name>
    <dbReference type="NCBI Taxonomy" id="568900"/>
    <lineage>
        <taxon>Eukaryota</taxon>
        <taxon>Sar</taxon>
        <taxon>Stramenopiles</taxon>
        <taxon>Ochrophyta</taxon>
        <taxon>Bacillariophyta</taxon>
        <taxon>Bacillariophyceae</taxon>
        <taxon>Bacillariophycidae</taxon>
        <taxon>Naviculales</taxon>
        <taxon>Naviculaceae</taxon>
        <taxon>Seminavis</taxon>
    </lineage>
</organism>
<feature type="compositionally biased region" description="Polar residues" evidence="1">
    <location>
        <begin position="261"/>
        <end position="270"/>
    </location>
</feature>
<accession>A0A9N8HKS2</accession>
<protein>
    <submittedName>
        <fullName evidence="2">Uncharacterized protein</fullName>
    </submittedName>
</protein>
<keyword evidence="3" id="KW-1185">Reference proteome</keyword>